<gene>
    <name evidence="3" type="ORF">SAMN04488239_104303</name>
</gene>
<dbReference type="AlphaFoldDB" id="A0A1G6R3N9"/>
<keyword evidence="2" id="KW-0472">Membrane</keyword>
<evidence type="ECO:0000256" key="1">
    <source>
        <dbReference type="SAM" id="MobiDB-lite"/>
    </source>
</evidence>
<organism evidence="3 4">
    <name type="scientific">Ruegeria marina</name>
    <dbReference type="NCBI Taxonomy" id="639004"/>
    <lineage>
        <taxon>Bacteria</taxon>
        <taxon>Pseudomonadati</taxon>
        <taxon>Pseudomonadota</taxon>
        <taxon>Alphaproteobacteria</taxon>
        <taxon>Rhodobacterales</taxon>
        <taxon>Roseobacteraceae</taxon>
        <taxon>Ruegeria</taxon>
    </lineage>
</organism>
<dbReference type="OrthoDB" id="6228405at2"/>
<name>A0A1G6R3N9_9RHOB</name>
<accession>A0A1G6R3N9</accession>
<evidence type="ECO:0000256" key="2">
    <source>
        <dbReference type="SAM" id="Phobius"/>
    </source>
</evidence>
<evidence type="ECO:0000313" key="4">
    <source>
        <dbReference type="Proteomes" id="UP000199628"/>
    </source>
</evidence>
<feature type="transmembrane region" description="Helical" evidence="2">
    <location>
        <begin position="27"/>
        <end position="49"/>
    </location>
</feature>
<sequence length="137" mass="14733">MNTAEMHPMATAHLPGYLPGADGSDPLFVGVAAFTIALIVFIGAMYFTLHALPERMAHHGNHTQFQVIGILALIALFTHNNIFWVAALLLAAFRLPDFLTPIQSMASSLSGILSRMSTPSETPPPARSVDPEAPRDV</sequence>
<dbReference type="EMBL" id="FMZV01000004">
    <property type="protein sequence ID" value="SDC98637.1"/>
    <property type="molecule type" value="Genomic_DNA"/>
</dbReference>
<keyword evidence="4" id="KW-1185">Reference proteome</keyword>
<feature type="region of interest" description="Disordered" evidence="1">
    <location>
        <begin position="115"/>
        <end position="137"/>
    </location>
</feature>
<proteinExistence type="predicted"/>
<dbReference type="STRING" id="639004.SAMN04488239_104303"/>
<feature type="transmembrane region" description="Helical" evidence="2">
    <location>
        <begin position="70"/>
        <end position="93"/>
    </location>
</feature>
<dbReference type="RefSeq" id="WP_093029629.1">
    <property type="nucleotide sequence ID" value="NZ_FMZV01000004.1"/>
</dbReference>
<keyword evidence="2" id="KW-0812">Transmembrane</keyword>
<reference evidence="4" key="1">
    <citation type="submission" date="2016-10" db="EMBL/GenBank/DDBJ databases">
        <authorList>
            <person name="Varghese N."/>
            <person name="Submissions S."/>
        </authorList>
    </citation>
    <scope>NUCLEOTIDE SEQUENCE [LARGE SCALE GENOMIC DNA]</scope>
    <source>
        <strain evidence="4">CGMCC 1.9108</strain>
    </source>
</reference>
<protein>
    <submittedName>
        <fullName evidence="3">Uncharacterized protein</fullName>
    </submittedName>
</protein>
<evidence type="ECO:0000313" key="3">
    <source>
        <dbReference type="EMBL" id="SDC98637.1"/>
    </source>
</evidence>
<dbReference type="Proteomes" id="UP000199628">
    <property type="component" value="Unassembled WGS sequence"/>
</dbReference>
<keyword evidence="2" id="KW-1133">Transmembrane helix</keyword>